<dbReference type="InterPro" id="IPR050592">
    <property type="entry name" value="GDSL_lipolytic_enzyme"/>
</dbReference>
<dbReference type="PANTHER" id="PTHR45642:SF148">
    <property type="entry name" value="GENOME ASSEMBLY, CHROMOSOME: A04"/>
    <property type="match status" value="1"/>
</dbReference>
<sequence>MLKNYTARLIGIVGDNKAMEIIGNALVVISAGAGPNDFILKFYDIPNEEHQWVFADPNDHQIANHIMSRTCLEQENKDSVLFKQKLKKKFPQIEASLPESKFLYVNVYDHVMDMIQNRSKYGISSLLRGLLDLGMS</sequence>
<keyword evidence="2" id="KW-1185">Reference proteome</keyword>
<dbReference type="Proteomes" id="UP000823674">
    <property type="component" value="Chromosome A04"/>
</dbReference>
<comment type="caution">
    <text evidence="1">The sequence shown here is derived from an EMBL/GenBank/DDBJ whole genome shotgun (WGS) entry which is preliminary data.</text>
</comment>
<name>A0ABQ7MV54_BRACM</name>
<gene>
    <name evidence="1" type="primary">A04p028450.1_BraROA</name>
    <name evidence="1" type="ORF">IGI04_016332</name>
</gene>
<dbReference type="EMBL" id="JADBGQ010000004">
    <property type="protein sequence ID" value="KAG5401725.1"/>
    <property type="molecule type" value="Genomic_DNA"/>
</dbReference>
<reference evidence="1 2" key="1">
    <citation type="submission" date="2021-03" db="EMBL/GenBank/DDBJ databases">
        <authorList>
            <person name="King G.J."/>
            <person name="Bancroft I."/>
            <person name="Baten A."/>
            <person name="Bloomfield J."/>
            <person name="Borpatragohain P."/>
            <person name="He Z."/>
            <person name="Irish N."/>
            <person name="Irwin J."/>
            <person name="Liu K."/>
            <person name="Mauleon R.P."/>
            <person name="Moore J."/>
            <person name="Morris R."/>
            <person name="Ostergaard L."/>
            <person name="Wang B."/>
            <person name="Wells R."/>
        </authorList>
    </citation>
    <scope>NUCLEOTIDE SEQUENCE [LARGE SCALE GENOMIC DNA]</scope>
    <source>
        <strain evidence="1">R-o-18</strain>
        <tissue evidence="1">Leaf</tissue>
    </source>
</reference>
<proteinExistence type="predicted"/>
<dbReference type="InterPro" id="IPR036514">
    <property type="entry name" value="SGNH_hydro_sf"/>
</dbReference>
<organism evidence="1 2">
    <name type="scientific">Brassica rapa subsp. trilocularis</name>
    <dbReference type="NCBI Taxonomy" id="1813537"/>
    <lineage>
        <taxon>Eukaryota</taxon>
        <taxon>Viridiplantae</taxon>
        <taxon>Streptophyta</taxon>
        <taxon>Embryophyta</taxon>
        <taxon>Tracheophyta</taxon>
        <taxon>Spermatophyta</taxon>
        <taxon>Magnoliopsida</taxon>
        <taxon>eudicotyledons</taxon>
        <taxon>Gunneridae</taxon>
        <taxon>Pentapetalae</taxon>
        <taxon>rosids</taxon>
        <taxon>malvids</taxon>
        <taxon>Brassicales</taxon>
        <taxon>Brassicaceae</taxon>
        <taxon>Brassiceae</taxon>
        <taxon>Brassica</taxon>
    </lineage>
</organism>
<evidence type="ECO:0000313" key="1">
    <source>
        <dbReference type="EMBL" id="KAG5401725.1"/>
    </source>
</evidence>
<accession>A0ABQ7MV54</accession>
<dbReference type="PANTHER" id="PTHR45642">
    <property type="entry name" value="GDSL ESTERASE/LIPASE EXL3"/>
    <property type="match status" value="1"/>
</dbReference>
<dbReference type="Gene3D" id="3.40.50.1110">
    <property type="entry name" value="SGNH hydrolase"/>
    <property type="match status" value="1"/>
</dbReference>
<protein>
    <submittedName>
        <fullName evidence="1">Uncharacterized protein</fullName>
    </submittedName>
</protein>
<evidence type="ECO:0000313" key="2">
    <source>
        <dbReference type="Proteomes" id="UP000823674"/>
    </source>
</evidence>